<keyword evidence="1" id="KW-0418">Kinase</keyword>
<accession>A0ABW3MCT3</accession>
<dbReference type="EMBL" id="JBHTIS010001624">
    <property type="protein sequence ID" value="MFD1048488.1"/>
    <property type="molecule type" value="Genomic_DNA"/>
</dbReference>
<proteinExistence type="predicted"/>
<dbReference type="Proteomes" id="UP001597045">
    <property type="component" value="Unassembled WGS sequence"/>
</dbReference>
<sequence length="66" mass="7457">MNEDNGDRMIPDLSQLRLDALLRELMDRAAEVLESQDRVHRLLDAVVSVASDLSLPDVLRRIVQSS</sequence>
<evidence type="ECO:0000313" key="2">
    <source>
        <dbReference type="Proteomes" id="UP001597045"/>
    </source>
</evidence>
<keyword evidence="2" id="KW-1185">Reference proteome</keyword>
<keyword evidence="1" id="KW-0808">Transferase</keyword>
<feature type="non-terminal residue" evidence="1">
    <location>
        <position position="66"/>
    </location>
</feature>
<dbReference type="GO" id="GO:0016301">
    <property type="term" value="F:kinase activity"/>
    <property type="evidence" value="ECO:0007669"/>
    <property type="project" value="UniProtKB-KW"/>
</dbReference>
<name>A0ABW3MCT3_9PSEU</name>
<comment type="caution">
    <text evidence="1">The sequence shown here is derived from an EMBL/GenBank/DDBJ whole genome shotgun (WGS) entry which is preliminary data.</text>
</comment>
<organism evidence="1 2">
    <name type="scientific">Kibdelosporangium lantanae</name>
    <dbReference type="NCBI Taxonomy" id="1497396"/>
    <lineage>
        <taxon>Bacteria</taxon>
        <taxon>Bacillati</taxon>
        <taxon>Actinomycetota</taxon>
        <taxon>Actinomycetes</taxon>
        <taxon>Pseudonocardiales</taxon>
        <taxon>Pseudonocardiaceae</taxon>
        <taxon>Kibdelosporangium</taxon>
    </lineage>
</organism>
<evidence type="ECO:0000313" key="1">
    <source>
        <dbReference type="EMBL" id="MFD1048488.1"/>
    </source>
</evidence>
<reference evidence="2" key="1">
    <citation type="journal article" date="2019" name="Int. J. Syst. Evol. Microbiol.">
        <title>The Global Catalogue of Microorganisms (GCM) 10K type strain sequencing project: providing services to taxonomists for standard genome sequencing and annotation.</title>
        <authorList>
            <consortium name="The Broad Institute Genomics Platform"/>
            <consortium name="The Broad Institute Genome Sequencing Center for Infectious Disease"/>
            <person name="Wu L."/>
            <person name="Ma J."/>
        </authorList>
    </citation>
    <scope>NUCLEOTIDE SEQUENCE [LARGE SCALE GENOMIC DNA]</scope>
    <source>
        <strain evidence="2">JCM 31486</strain>
    </source>
</reference>
<protein>
    <submittedName>
        <fullName evidence="1">Histidine kinase</fullName>
    </submittedName>
</protein>
<gene>
    <name evidence="1" type="ORF">ACFQ1S_24630</name>
</gene>